<dbReference type="PROSITE" id="PS00122">
    <property type="entry name" value="CARBOXYLESTERASE_B_1"/>
    <property type="match status" value="1"/>
</dbReference>
<protein>
    <recommendedName>
        <fullName evidence="3">Carboxylic ester hydrolase</fullName>
        <ecNumber evidence="3">3.1.1.-</ecNumber>
    </recommendedName>
</protein>
<keyword evidence="2 3" id="KW-0378">Hydrolase</keyword>
<organism evidence="6 7">
    <name type="scientific">Streptomonospora halophila</name>
    <dbReference type="NCBI Taxonomy" id="427369"/>
    <lineage>
        <taxon>Bacteria</taxon>
        <taxon>Bacillati</taxon>
        <taxon>Actinomycetota</taxon>
        <taxon>Actinomycetes</taxon>
        <taxon>Streptosporangiales</taxon>
        <taxon>Nocardiopsidaceae</taxon>
        <taxon>Streptomonospora</taxon>
    </lineage>
</organism>
<feature type="domain" description="Carboxylesterase type B" evidence="5">
    <location>
        <begin position="3"/>
        <end position="454"/>
    </location>
</feature>
<comment type="caution">
    <text evidence="6">The sequence shown here is derived from an EMBL/GenBank/DDBJ whole genome shotgun (WGS) entry which is preliminary data.</text>
</comment>
<evidence type="ECO:0000256" key="2">
    <source>
        <dbReference type="ARBA" id="ARBA00022801"/>
    </source>
</evidence>
<accession>A0ABP9GHX1</accession>
<comment type="similarity">
    <text evidence="1 3">Belongs to the type-B carboxylesterase/lipase family.</text>
</comment>
<dbReference type="EMBL" id="BAABIK010000014">
    <property type="protein sequence ID" value="GAA4943905.1"/>
    <property type="molecule type" value="Genomic_DNA"/>
</dbReference>
<name>A0ABP9GHX1_9ACTN</name>
<gene>
    <name evidence="6" type="ORF">GCM10023224_28450</name>
</gene>
<proteinExistence type="inferred from homology"/>
<dbReference type="RefSeq" id="WP_345556953.1">
    <property type="nucleotide sequence ID" value="NZ_BAABIK010000014.1"/>
</dbReference>
<dbReference type="InterPro" id="IPR019826">
    <property type="entry name" value="Carboxylesterase_B_AS"/>
</dbReference>
<evidence type="ECO:0000313" key="7">
    <source>
        <dbReference type="Proteomes" id="UP001499993"/>
    </source>
</evidence>
<dbReference type="InterPro" id="IPR002018">
    <property type="entry name" value="CarbesteraseB"/>
</dbReference>
<sequence>MSDPIVTTTEGAVRGNADDSAARFLSVPYAAPPAGADRFSPPSPPRPWTHVRDATRPGPTAPQPRRDSFGRLDMAPYFGPGWVRGDERGEEYLTVNIWAPRRAERSPVLVFVHGGGFVAGSNRAPVHDGAAFARDGVVLVALNYRLGVAGFLDLPGAPRNRGLLDVLAALEWVQRNIAAFGGDPANVTLAGQSAGATTAAGVLADPRAEGLFHRAIVQSGSGLGAFSPEQGARVARAAAEALGVAPDAEGFAAVPDEDLVAVVPRLAGTDLRTADRFDPLMGLSPFSLVLDRQPAECRLADVDLLVGTNAEEGNLYLAPHGDLPASTAEDVHATAARAHGDPDRLVAAYQAQRPDAGPGELRSAILGDALFGFGSRRLAEAHGGAHVYEFAWRSTALDAQLGAAHAMELPFVFDGLETPGLRGAQGLTGPEEPPEALAKEMHAAWIAFARTGDPGWPRFGEGGRVRRFDTVSATTEARDLSAW</sequence>
<evidence type="ECO:0000313" key="6">
    <source>
        <dbReference type="EMBL" id="GAA4943905.1"/>
    </source>
</evidence>
<dbReference type="Proteomes" id="UP001499993">
    <property type="component" value="Unassembled WGS sequence"/>
</dbReference>
<dbReference type="Gene3D" id="3.40.50.1820">
    <property type="entry name" value="alpha/beta hydrolase"/>
    <property type="match status" value="1"/>
</dbReference>
<reference evidence="7" key="1">
    <citation type="journal article" date="2019" name="Int. J. Syst. Evol. Microbiol.">
        <title>The Global Catalogue of Microorganisms (GCM) 10K type strain sequencing project: providing services to taxonomists for standard genome sequencing and annotation.</title>
        <authorList>
            <consortium name="The Broad Institute Genomics Platform"/>
            <consortium name="The Broad Institute Genome Sequencing Center for Infectious Disease"/>
            <person name="Wu L."/>
            <person name="Ma J."/>
        </authorList>
    </citation>
    <scope>NUCLEOTIDE SEQUENCE [LARGE SCALE GENOMIC DNA]</scope>
    <source>
        <strain evidence="7">JCM 18123</strain>
    </source>
</reference>
<feature type="region of interest" description="Disordered" evidence="4">
    <location>
        <begin position="33"/>
        <end position="70"/>
    </location>
</feature>
<keyword evidence="7" id="KW-1185">Reference proteome</keyword>
<dbReference type="EC" id="3.1.1.-" evidence="3"/>
<evidence type="ECO:0000256" key="1">
    <source>
        <dbReference type="ARBA" id="ARBA00005964"/>
    </source>
</evidence>
<evidence type="ECO:0000256" key="3">
    <source>
        <dbReference type="RuleBase" id="RU361235"/>
    </source>
</evidence>
<dbReference type="PANTHER" id="PTHR11559">
    <property type="entry name" value="CARBOXYLESTERASE"/>
    <property type="match status" value="1"/>
</dbReference>
<dbReference type="InterPro" id="IPR050309">
    <property type="entry name" value="Type-B_Carboxylest/Lipase"/>
</dbReference>
<dbReference type="Pfam" id="PF00135">
    <property type="entry name" value="COesterase"/>
    <property type="match status" value="1"/>
</dbReference>
<evidence type="ECO:0000256" key="4">
    <source>
        <dbReference type="SAM" id="MobiDB-lite"/>
    </source>
</evidence>
<dbReference type="SUPFAM" id="SSF53474">
    <property type="entry name" value="alpha/beta-Hydrolases"/>
    <property type="match status" value="1"/>
</dbReference>
<dbReference type="InterPro" id="IPR029058">
    <property type="entry name" value="AB_hydrolase_fold"/>
</dbReference>
<evidence type="ECO:0000259" key="5">
    <source>
        <dbReference type="Pfam" id="PF00135"/>
    </source>
</evidence>